<comment type="caution">
    <text evidence="3">The sequence shown here is derived from an EMBL/GenBank/DDBJ whole genome shotgun (WGS) entry which is preliminary data.</text>
</comment>
<proteinExistence type="predicted"/>
<gene>
    <name evidence="3" type="ORF">QIT00_02555</name>
</gene>
<accession>A0ABT6SPC4</accession>
<reference evidence="3 4" key="1">
    <citation type="submission" date="2023-05" db="EMBL/GenBank/DDBJ databases">
        <title>Draft genome sequence of Streptomyces sp. B-S-A12 isolated from a cave soil in Thailand.</title>
        <authorList>
            <person name="Chamroensaksri N."/>
            <person name="Muangham S."/>
        </authorList>
    </citation>
    <scope>NUCLEOTIDE SEQUENCE [LARGE SCALE GENOMIC DNA]</scope>
    <source>
        <strain evidence="3 4">B-S-A12</strain>
    </source>
</reference>
<evidence type="ECO:0000313" key="4">
    <source>
        <dbReference type="Proteomes" id="UP001237105"/>
    </source>
</evidence>
<keyword evidence="4" id="KW-1185">Reference proteome</keyword>
<dbReference type="Proteomes" id="UP001237105">
    <property type="component" value="Unassembled WGS sequence"/>
</dbReference>
<evidence type="ECO:0000256" key="1">
    <source>
        <dbReference type="SAM" id="MobiDB-lite"/>
    </source>
</evidence>
<evidence type="ECO:0000313" key="3">
    <source>
        <dbReference type="EMBL" id="MDI3417453.1"/>
    </source>
</evidence>
<feature type="domain" description="Transposase IS116/IS110/IS902 C-terminal" evidence="2">
    <location>
        <begin position="3"/>
        <end position="42"/>
    </location>
</feature>
<sequence length="54" mass="5801">MGGNPERVHTDASFAALCGVSLIEYSSGRRNSRRLNQGGDRKGSAARPAPHRVH</sequence>
<feature type="region of interest" description="Disordered" evidence="1">
    <location>
        <begin position="28"/>
        <end position="54"/>
    </location>
</feature>
<organism evidence="3 4">
    <name type="scientific">Streptomyces luteolus</name>
    <dbReference type="NCBI Taxonomy" id="3043615"/>
    <lineage>
        <taxon>Bacteria</taxon>
        <taxon>Bacillati</taxon>
        <taxon>Actinomycetota</taxon>
        <taxon>Actinomycetes</taxon>
        <taxon>Kitasatosporales</taxon>
        <taxon>Streptomycetaceae</taxon>
        <taxon>Streptomyces</taxon>
    </lineage>
</organism>
<evidence type="ECO:0000259" key="2">
    <source>
        <dbReference type="Pfam" id="PF02371"/>
    </source>
</evidence>
<name>A0ABT6SPC4_9ACTN</name>
<dbReference type="EMBL" id="JASCIS010000002">
    <property type="protein sequence ID" value="MDI3417453.1"/>
    <property type="molecule type" value="Genomic_DNA"/>
</dbReference>
<dbReference type="RefSeq" id="WP_282533368.1">
    <property type="nucleotide sequence ID" value="NZ_JASCIS010000002.1"/>
</dbReference>
<dbReference type="Pfam" id="PF02371">
    <property type="entry name" value="Transposase_20"/>
    <property type="match status" value="1"/>
</dbReference>
<protein>
    <submittedName>
        <fullName evidence="3">Transposase</fullName>
    </submittedName>
</protein>
<dbReference type="InterPro" id="IPR003346">
    <property type="entry name" value="Transposase_20"/>
</dbReference>